<reference evidence="1 2" key="1">
    <citation type="submission" date="2018-08" db="EMBL/GenBank/DDBJ databases">
        <title>Draft genome of the lignicolous fungus Coniochaeta pulveracea.</title>
        <authorList>
            <person name="Borstlap C.J."/>
            <person name="De Witt R.N."/>
            <person name="Botha A."/>
            <person name="Volschenk H."/>
        </authorList>
    </citation>
    <scope>NUCLEOTIDE SEQUENCE [LARGE SCALE GENOMIC DNA]</scope>
    <source>
        <strain evidence="1 2">CAB683</strain>
    </source>
</reference>
<evidence type="ECO:0000313" key="1">
    <source>
        <dbReference type="EMBL" id="RKU40260.1"/>
    </source>
</evidence>
<keyword evidence="2" id="KW-1185">Reference proteome</keyword>
<comment type="caution">
    <text evidence="1">The sequence shown here is derived from an EMBL/GenBank/DDBJ whole genome shotgun (WGS) entry which is preliminary data.</text>
</comment>
<gene>
    <name evidence="1" type="ORF">DL546_001258</name>
</gene>
<proteinExistence type="predicted"/>
<organism evidence="1 2">
    <name type="scientific">Coniochaeta pulveracea</name>
    <dbReference type="NCBI Taxonomy" id="177199"/>
    <lineage>
        <taxon>Eukaryota</taxon>
        <taxon>Fungi</taxon>
        <taxon>Dikarya</taxon>
        <taxon>Ascomycota</taxon>
        <taxon>Pezizomycotina</taxon>
        <taxon>Sordariomycetes</taxon>
        <taxon>Sordariomycetidae</taxon>
        <taxon>Coniochaetales</taxon>
        <taxon>Coniochaetaceae</taxon>
        <taxon>Coniochaeta</taxon>
    </lineage>
</organism>
<name>A0A420XXK1_9PEZI</name>
<protein>
    <submittedName>
        <fullName evidence="1">Uncharacterized protein</fullName>
    </submittedName>
</protein>
<dbReference type="OrthoDB" id="4578803at2759"/>
<dbReference type="AlphaFoldDB" id="A0A420XXK1"/>
<dbReference type="Proteomes" id="UP000275385">
    <property type="component" value="Unassembled WGS sequence"/>
</dbReference>
<sequence length="321" mass="33955">MGGGFSRLLGTPWSVTTTLTYIVVAMTAAGLATASTVTYTSSLSVATLTSQAAAVAVTAASHCPTITETGTVCPYCTTANCLYASTLTNPCDCPSDVPTVSVDFDCGHCPSIACKTDYVSTTYCPAGSAQPTNGPGAEVIVGVEGVITTVTTFITTTTSRYPYGKPRCGQTVTVNAFPKQGCLFTCTFDNCVVEKPMTVPCGCATADVVTVTKALPCPSRNCHYCTTAFPTSVPGNCHIAAVAPTPADTSEQTEAAEEGGAVAAVPHQKRWIFKWYDRLRSELERQGMVDPPEGEYRNQMPVERWRCPNCLGYDIAEWPPE</sequence>
<dbReference type="EMBL" id="QVQW01000112">
    <property type="protein sequence ID" value="RKU40260.1"/>
    <property type="molecule type" value="Genomic_DNA"/>
</dbReference>
<accession>A0A420XXK1</accession>
<evidence type="ECO:0000313" key="2">
    <source>
        <dbReference type="Proteomes" id="UP000275385"/>
    </source>
</evidence>